<protein>
    <recommendedName>
        <fullName evidence="4">Tetratricopeptide repeat protein</fullName>
    </recommendedName>
</protein>
<keyword evidence="1" id="KW-0802">TPR repeat</keyword>
<dbReference type="SMART" id="SM00028">
    <property type="entry name" value="TPR"/>
    <property type="match status" value="3"/>
</dbReference>
<dbReference type="PROSITE" id="PS50005">
    <property type="entry name" value="TPR"/>
    <property type="match status" value="1"/>
</dbReference>
<sequence length="334" mass="39596">MPTTEDLRKEEKIDKVIPFIPEGDFYFSKGVQAFHKKKFDIAIKWIKKAVEMSPNEALYHCQMSIIYTEIGAYHLANQILTKVLSEFDDSYIDCYYLIANNYAHLGLLQDAKKYTKSYLEKSPDGYFKEEATNLLTVLELDEDDDWLFEEEDELLIYQETAFYHLERQEWEQALILLEEMMTIFPNHIAAKHEYSYALFFSGEREEAVTLEEQWLKEEPQSLFSQTNLAIFYYEQKQAELYQKHIASIKNVFPIHEQQKLRVATTLARTGLYREAYDRFMSLSKSELKGHVSYYYWYSLASFHVASEAKALDLWKEGSKRHSILKEKTHPWLHE</sequence>
<feature type="repeat" description="TPR" evidence="1">
    <location>
        <begin position="23"/>
        <end position="56"/>
    </location>
</feature>
<reference evidence="2" key="1">
    <citation type="submission" date="2022-06" db="EMBL/GenBank/DDBJ databases">
        <title>Aquibacillus sp. a new bacterium isolated from soil saline samples.</title>
        <authorList>
            <person name="Galisteo C."/>
            <person name="De La Haba R."/>
            <person name="Sanchez-Porro C."/>
            <person name="Ventosa A."/>
        </authorList>
    </citation>
    <scope>NUCLEOTIDE SEQUENCE</scope>
    <source>
        <strain evidence="2">JCM 12387</strain>
    </source>
</reference>
<proteinExistence type="predicted"/>
<evidence type="ECO:0000313" key="3">
    <source>
        <dbReference type="Proteomes" id="UP001145072"/>
    </source>
</evidence>
<evidence type="ECO:0000313" key="2">
    <source>
        <dbReference type="EMBL" id="MDC3421658.1"/>
    </source>
</evidence>
<dbReference type="Gene3D" id="1.25.40.10">
    <property type="entry name" value="Tetratricopeptide repeat domain"/>
    <property type="match status" value="2"/>
</dbReference>
<comment type="caution">
    <text evidence="2">The sequence shown here is derived from an EMBL/GenBank/DDBJ whole genome shotgun (WGS) entry which is preliminary data.</text>
</comment>
<evidence type="ECO:0000256" key="1">
    <source>
        <dbReference type="PROSITE-ProRule" id="PRU00339"/>
    </source>
</evidence>
<gene>
    <name evidence="2" type="ORF">NC661_14895</name>
</gene>
<organism evidence="2 3">
    <name type="scientific">Aquibacillus koreensis</name>
    <dbReference type="NCBI Taxonomy" id="279446"/>
    <lineage>
        <taxon>Bacteria</taxon>
        <taxon>Bacillati</taxon>
        <taxon>Bacillota</taxon>
        <taxon>Bacilli</taxon>
        <taxon>Bacillales</taxon>
        <taxon>Bacillaceae</taxon>
        <taxon>Aquibacillus</taxon>
    </lineage>
</organism>
<accession>A0A9X4AKR0</accession>
<dbReference type="Proteomes" id="UP001145072">
    <property type="component" value="Unassembled WGS sequence"/>
</dbReference>
<name>A0A9X4AKR0_9BACI</name>
<dbReference type="SUPFAM" id="SSF48452">
    <property type="entry name" value="TPR-like"/>
    <property type="match status" value="2"/>
</dbReference>
<dbReference type="AlphaFoldDB" id="A0A9X4AKR0"/>
<evidence type="ECO:0008006" key="4">
    <source>
        <dbReference type="Google" id="ProtNLM"/>
    </source>
</evidence>
<dbReference type="RefSeq" id="WP_259870938.1">
    <property type="nucleotide sequence ID" value="NZ_JAMQJZ010000012.1"/>
</dbReference>
<dbReference type="EMBL" id="JAMQJZ010000012">
    <property type="protein sequence ID" value="MDC3421658.1"/>
    <property type="molecule type" value="Genomic_DNA"/>
</dbReference>
<dbReference type="InterPro" id="IPR019734">
    <property type="entry name" value="TPR_rpt"/>
</dbReference>
<keyword evidence="3" id="KW-1185">Reference proteome</keyword>
<dbReference type="InterPro" id="IPR011990">
    <property type="entry name" value="TPR-like_helical_dom_sf"/>
</dbReference>